<dbReference type="Proteomes" id="UP000330809">
    <property type="component" value="Unassembled WGS sequence"/>
</dbReference>
<dbReference type="InterPro" id="IPR053171">
    <property type="entry name" value="Viral_Tip_Attach_Protein"/>
</dbReference>
<evidence type="ECO:0000313" key="8">
    <source>
        <dbReference type="EMBL" id="VFB21921.1"/>
    </source>
</evidence>
<dbReference type="Pfam" id="PF01264">
    <property type="entry name" value="Chorismate_synt"/>
    <property type="match status" value="1"/>
</dbReference>
<evidence type="ECO:0000256" key="3">
    <source>
        <dbReference type="ARBA" id="ARBA00013036"/>
    </source>
</evidence>
<proteinExistence type="inferred from homology"/>
<dbReference type="Gene3D" id="3.60.150.10">
    <property type="entry name" value="Chorismate synthase AroC"/>
    <property type="match status" value="1"/>
</dbReference>
<dbReference type="EMBL" id="CAACYJ010000040">
    <property type="protein sequence ID" value="VFB21921.1"/>
    <property type="molecule type" value="Genomic_DNA"/>
</dbReference>
<reference evidence="8 9" key="1">
    <citation type="submission" date="2019-02" db="EMBL/GenBank/DDBJ databases">
        <authorList>
            <consortium name="Pathogen Informatics"/>
        </authorList>
    </citation>
    <scope>NUCLEOTIDE SEQUENCE [LARGE SCALE GENOMIC DNA]</scope>
    <source>
        <strain evidence="8 9">3012STDY7103891</strain>
    </source>
</reference>
<feature type="region of interest" description="Disordered" evidence="7">
    <location>
        <begin position="1"/>
        <end position="26"/>
    </location>
</feature>
<organism evidence="8 9">
    <name type="scientific">Pseudomonas fragi</name>
    <dbReference type="NCBI Taxonomy" id="296"/>
    <lineage>
        <taxon>Bacteria</taxon>
        <taxon>Pseudomonadati</taxon>
        <taxon>Pseudomonadota</taxon>
        <taxon>Gammaproteobacteria</taxon>
        <taxon>Pseudomonadales</taxon>
        <taxon>Pseudomonadaceae</taxon>
        <taxon>Pseudomonas</taxon>
    </lineage>
</organism>
<dbReference type="EC" id="4.2.3.5" evidence="3"/>
<dbReference type="PANTHER" id="PTHR36251">
    <property type="entry name" value="FELS-1 PROPHAGE HOST SPECIFICITY PROTEIN-RELATED"/>
    <property type="match status" value="1"/>
</dbReference>
<evidence type="ECO:0000256" key="6">
    <source>
        <dbReference type="ARBA" id="ARBA00023239"/>
    </source>
</evidence>
<protein>
    <recommendedName>
        <fullName evidence="3">chorismate synthase</fullName>
        <ecNumber evidence="3">4.2.3.5</ecNumber>
    </recommendedName>
</protein>
<dbReference type="GO" id="GO:0004107">
    <property type="term" value="F:chorismate synthase activity"/>
    <property type="evidence" value="ECO:0007669"/>
    <property type="project" value="UniProtKB-EC"/>
</dbReference>
<evidence type="ECO:0000256" key="4">
    <source>
        <dbReference type="ARBA" id="ARBA00022605"/>
    </source>
</evidence>
<name>A0A449IR52_PSEFR</name>
<dbReference type="AlphaFoldDB" id="A0A449IR52"/>
<comment type="pathway">
    <text evidence="1">Metabolic intermediate biosynthesis; chorismate biosynthesis; chorismate from D-erythrose 4-phosphate and phosphoenolpyruvate: step 7/7.</text>
</comment>
<keyword evidence="5" id="KW-0057">Aromatic amino acid biosynthesis</keyword>
<evidence type="ECO:0000313" key="9">
    <source>
        <dbReference type="Proteomes" id="UP000330809"/>
    </source>
</evidence>
<keyword evidence="4" id="KW-0028">Amino-acid biosynthesis</keyword>
<sequence>MGAAQLLDIHGAKGGSDKPKTPTEAPDSLRSIALAKMLIAVGEGEFDGIPTAQNIYLDNTPLQDEQGNLNFPNVKWEWRTGFVEPEVQDYSAIKDLFRPAHADYTYHHKYGERDYRGGAQFGA</sequence>
<gene>
    <name evidence="8" type="primary">aroC_2</name>
    <name evidence="8" type="ORF">NCTC10754_04602</name>
</gene>
<comment type="similarity">
    <text evidence="2">Belongs to the chorismate synthase family.</text>
</comment>
<evidence type="ECO:0000256" key="5">
    <source>
        <dbReference type="ARBA" id="ARBA00023141"/>
    </source>
</evidence>
<accession>A0A449IR52</accession>
<evidence type="ECO:0000256" key="2">
    <source>
        <dbReference type="ARBA" id="ARBA00008014"/>
    </source>
</evidence>
<evidence type="ECO:0000256" key="1">
    <source>
        <dbReference type="ARBA" id="ARBA00005044"/>
    </source>
</evidence>
<dbReference type="InterPro" id="IPR035904">
    <property type="entry name" value="Chorismate_synth_AroC_sf"/>
</dbReference>
<dbReference type="GO" id="GO:0009073">
    <property type="term" value="P:aromatic amino acid family biosynthetic process"/>
    <property type="evidence" value="ECO:0007669"/>
    <property type="project" value="UniProtKB-KW"/>
</dbReference>
<dbReference type="GO" id="GO:0008652">
    <property type="term" value="P:amino acid biosynthetic process"/>
    <property type="evidence" value="ECO:0007669"/>
    <property type="project" value="UniProtKB-KW"/>
</dbReference>
<dbReference type="PANTHER" id="PTHR36251:SF2">
    <property type="entry name" value="GIFSY-2 PROPHAGE HOST SPECIFICITY PROTEIN J, PHAGE LAMBDA"/>
    <property type="match status" value="1"/>
</dbReference>
<dbReference type="InterPro" id="IPR000453">
    <property type="entry name" value="Chorismate_synth"/>
</dbReference>
<evidence type="ECO:0000256" key="7">
    <source>
        <dbReference type="SAM" id="MobiDB-lite"/>
    </source>
</evidence>
<dbReference type="SUPFAM" id="SSF103263">
    <property type="entry name" value="Chorismate synthase, AroC"/>
    <property type="match status" value="1"/>
</dbReference>
<keyword evidence="6 8" id="KW-0456">Lyase</keyword>